<feature type="compositionally biased region" description="Polar residues" evidence="1">
    <location>
        <begin position="178"/>
        <end position="190"/>
    </location>
</feature>
<comment type="caution">
    <text evidence="3">The sequence shown here is derived from an EMBL/GenBank/DDBJ whole genome shotgun (WGS) entry which is preliminary data.</text>
</comment>
<name>A0AAW8TDT6_9ENTE</name>
<evidence type="ECO:0000256" key="1">
    <source>
        <dbReference type="SAM" id="MobiDB-lite"/>
    </source>
</evidence>
<feature type="region of interest" description="Disordered" evidence="1">
    <location>
        <begin position="127"/>
        <end position="258"/>
    </location>
</feature>
<dbReference type="PROSITE" id="PS51257">
    <property type="entry name" value="PROKAR_LIPOPROTEIN"/>
    <property type="match status" value="1"/>
</dbReference>
<evidence type="ECO:0000313" key="4">
    <source>
        <dbReference type="Proteomes" id="UP001245561"/>
    </source>
</evidence>
<feature type="compositionally biased region" description="Polar residues" evidence="1">
    <location>
        <begin position="228"/>
        <end position="240"/>
    </location>
</feature>
<keyword evidence="2" id="KW-0732">Signal</keyword>
<feature type="compositionally biased region" description="Basic and acidic residues" evidence="1">
    <location>
        <begin position="23"/>
        <end position="68"/>
    </location>
</feature>
<feature type="signal peptide" evidence="2">
    <location>
        <begin position="1"/>
        <end position="25"/>
    </location>
</feature>
<gene>
    <name evidence="3" type="ORF">P7D36_01605</name>
</gene>
<sequence>MKKLSVALLVCSALLLSACSNSKKAESTDTISKQETKTSSTDELKKKEAAKANKRAEEAEKKKQEEISKKVLEADTAMKNAEANPTNETLATAKTAIEAIPGGNADLQKRLETAAANLEAIKQQATQAQQQQATTQEQSNQVQNDADGNGIPDDSPYNNTTPEERARGAQMEAEANAQWHQGQENIQNGYDPNGQPLLPGQDHAAGANPDGSPDAWVQDQIDWAIENGYSNPDGTPTEKGQQAIDEVNANAIPTDDQY</sequence>
<feature type="region of interest" description="Disordered" evidence="1">
    <location>
        <begin position="22"/>
        <end position="68"/>
    </location>
</feature>
<protein>
    <recommendedName>
        <fullName evidence="5">Lipoprotein</fullName>
    </recommendedName>
</protein>
<feature type="compositionally biased region" description="Low complexity" evidence="1">
    <location>
        <begin position="127"/>
        <end position="136"/>
    </location>
</feature>
<dbReference type="AlphaFoldDB" id="A0AAW8TDT6"/>
<dbReference type="Proteomes" id="UP001245561">
    <property type="component" value="Unassembled WGS sequence"/>
</dbReference>
<dbReference type="EMBL" id="JARPYT010000002">
    <property type="protein sequence ID" value="MDT2636208.1"/>
    <property type="molecule type" value="Genomic_DNA"/>
</dbReference>
<reference evidence="3" key="1">
    <citation type="submission" date="2023-03" db="EMBL/GenBank/DDBJ databases">
        <authorList>
            <person name="Shen W."/>
            <person name="Cai J."/>
        </authorList>
    </citation>
    <scope>NUCLEOTIDE SEQUENCE</scope>
    <source>
        <strain evidence="3">P55-2</strain>
    </source>
</reference>
<feature type="compositionally biased region" description="Polar residues" evidence="1">
    <location>
        <begin position="137"/>
        <end position="146"/>
    </location>
</feature>
<accession>A0AAW8TDT6</accession>
<evidence type="ECO:0000256" key="2">
    <source>
        <dbReference type="SAM" id="SignalP"/>
    </source>
</evidence>
<evidence type="ECO:0000313" key="3">
    <source>
        <dbReference type="EMBL" id="MDT2636208.1"/>
    </source>
</evidence>
<evidence type="ECO:0008006" key="5">
    <source>
        <dbReference type="Google" id="ProtNLM"/>
    </source>
</evidence>
<proteinExistence type="predicted"/>
<organism evidence="3 4">
    <name type="scientific">Enterococcus dongliensis</name>
    <dbReference type="NCBI Taxonomy" id="2559925"/>
    <lineage>
        <taxon>Bacteria</taxon>
        <taxon>Bacillati</taxon>
        <taxon>Bacillota</taxon>
        <taxon>Bacilli</taxon>
        <taxon>Lactobacillales</taxon>
        <taxon>Enterococcaceae</taxon>
        <taxon>Enterococcus</taxon>
    </lineage>
</organism>
<feature type="chain" id="PRO_5043600324" description="Lipoprotein" evidence="2">
    <location>
        <begin position="26"/>
        <end position="258"/>
    </location>
</feature>
<dbReference type="RefSeq" id="WP_311800491.1">
    <property type="nucleotide sequence ID" value="NZ_JARPYS010000015.1"/>
</dbReference>